<dbReference type="Pfam" id="PF07714">
    <property type="entry name" value="PK_Tyr_Ser-Thr"/>
    <property type="match status" value="2"/>
</dbReference>
<evidence type="ECO:0000313" key="4">
    <source>
        <dbReference type="Proteomes" id="UP000693981"/>
    </source>
</evidence>
<evidence type="ECO:0000256" key="1">
    <source>
        <dbReference type="SAM" id="MobiDB-lite"/>
    </source>
</evidence>
<dbReference type="InterPro" id="IPR008271">
    <property type="entry name" value="Ser/Thr_kinase_AS"/>
</dbReference>
<dbReference type="EMBL" id="JAGDFL010000546">
    <property type="protein sequence ID" value="KAG7385563.1"/>
    <property type="molecule type" value="Genomic_DNA"/>
</dbReference>
<comment type="caution">
    <text evidence="3">The sequence shown here is derived from an EMBL/GenBank/DDBJ whole genome shotgun (WGS) entry which is preliminary data.</text>
</comment>
<dbReference type="InterPro" id="IPR001245">
    <property type="entry name" value="Ser-Thr/Tyr_kinase_cat_dom"/>
</dbReference>
<keyword evidence="4" id="KW-1185">Reference proteome</keyword>
<dbReference type="PROSITE" id="PS50011">
    <property type="entry name" value="PROTEIN_KINASE_DOM"/>
    <property type="match status" value="2"/>
</dbReference>
<dbReference type="AlphaFoldDB" id="A0A8T1W068"/>
<proteinExistence type="predicted"/>
<dbReference type="PANTHER" id="PTHR44329">
    <property type="entry name" value="SERINE/THREONINE-PROTEIN KINASE TNNI3K-RELATED"/>
    <property type="match status" value="1"/>
</dbReference>
<dbReference type="InterPro" id="IPR000719">
    <property type="entry name" value="Prot_kinase_dom"/>
</dbReference>
<dbReference type="Proteomes" id="UP000693981">
    <property type="component" value="Unassembled WGS sequence"/>
</dbReference>
<dbReference type="SMART" id="SM00220">
    <property type="entry name" value="S_TKc"/>
    <property type="match status" value="1"/>
</dbReference>
<dbReference type="InterPro" id="IPR051681">
    <property type="entry name" value="Ser/Thr_Kinases-Pseudokinases"/>
</dbReference>
<dbReference type="OrthoDB" id="126505at2759"/>
<feature type="region of interest" description="Disordered" evidence="1">
    <location>
        <begin position="825"/>
        <end position="857"/>
    </location>
</feature>
<evidence type="ECO:0000313" key="3">
    <source>
        <dbReference type="EMBL" id="KAG7385563.1"/>
    </source>
</evidence>
<dbReference type="GO" id="GO:0004674">
    <property type="term" value="F:protein serine/threonine kinase activity"/>
    <property type="evidence" value="ECO:0007669"/>
    <property type="project" value="TreeGrafter"/>
</dbReference>
<name>A0A8T1W068_9STRA</name>
<dbReference type="PROSITE" id="PS00108">
    <property type="entry name" value="PROTEIN_KINASE_ST"/>
    <property type="match status" value="1"/>
</dbReference>
<feature type="domain" description="Protein kinase" evidence="2">
    <location>
        <begin position="897"/>
        <end position="1169"/>
    </location>
</feature>
<dbReference type="PANTHER" id="PTHR44329:SF214">
    <property type="entry name" value="PROTEIN KINASE DOMAIN-CONTAINING PROTEIN"/>
    <property type="match status" value="1"/>
</dbReference>
<evidence type="ECO:0000259" key="2">
    <source>
        <dbReference type="PROSITE" id="PS50011"/>
    </source>
</evidence>
<gene>
    <name evidence="3" type="primary">LRRK2_12</name>
    <name evidence="3" type="ORF">PHYBOEH_008993</name>
</gene>
<protein>
    <submittedName>
        <fullName evidence="3">Leucine-rich repeat serine/threonine-protein kinase 2</fullName>
    </submittedName>
</protein>
<dbReference type="GO" id="GO:0005524">
    <property type="term" value="F:ATP binding"/>
    <property type="evidence" value="ECO:0007669"/>
    <property type="project" value="InterPro"/>
</dbReference>
<organism evidence="3 4">
    <name type="scientific">Phytophthora boehmeriae</name>
    <dbReference type="NCBI Taxonomy" id="109152"/>
    <lineage>
        <taxon>Eukaryota</taxon>
        <taxon>Sar</taxon>
        <taxon>Stramenopiles</taxon>
        <taxon>Oomycota</taxon>
        <taxon>Peronosporomycetes</taxon>
        <taxon>Peronosporales</taxon>
        <taxon>Peronosporaceae</taxon>
        <taxon>Phytophthora</taxon>
    </lineage>
</organism>
<sequence>MDEMSMIATVDLLTQELLKKLRYQCTGTHAAFAGVIDRLQVFSALLLDDQDLAALIDGDQAVMMLLHQLNNLLQKQTSDEKLSPLRALIEAPARSQLALQAHRYIDDLNRMFFDSEEDWRTLWEQDCNQQVRYLKRLMNHRVLQYEIDNLSVSRKHEMIRNVQDWMGKASRMSVGERNLLHKVLSRLGEHGVNEPEPEEERPRVEDFSEETQSSLWGENLGLVSWKPQRRHRRVTGLPRRKKRKEFIPAHEVHFQASWMSGQDNEGGDLSESPSSSLFMGSWLDTTVAIQLADKKLCDESDDDTDEVFEHQVRTWFRLDHPNVLKLFGGCDDTLHEIDVSNSHVAACDDRENLRFFVCEHAREGTLRQFLKQQKEKSKSKRMLMTWTKLYEAALGLKYLHQRGIVHGRLRGREILVGNDGQAKLAVFGSQIQPNFSNKGSTKVKSNSHLRWTAPEMLGLGHGHESIPDIPPTAEADVFALGLTIVEAVTMRAPWKPLTESQVRDMRTSGAFLPPRPENAFNGDQWSLLVQMCSPSPHRRPDISSVVHHLESIIADISAAEKAGLEARSRNPKGCNTASYNFDGEGERSAGNQQSAVVPSTEEILIPDTLSAVQSMAGTVSESSAMNEQLCSRILDIYSKLRVAASPWSDVLVDNSAKPRQWWVRAAQHHICEARQARTKTEKASRRRRSVETIARWMICAPLESQETTTSFVPAPAPLSSSSQLSFEERHQALGRLAKVLGECHQCLLTAAHEPAYSLEMLCASRTRVAQEVFEFHTALDQLLNSTASLHSARSAEVHQWRETWELQRGLQLTCAALNEDFIIEGHPPESPNLGHASSADTKPTSTATPSRRRRCTMSQIPSRAALATLSSAWNLHPIAEASDPLPEWFLPPEEVLFDPGEPFSSGSFGTVHKGKWLDSNVVVKNVIAEQDGSLEIFQREVAIWYSLNHPHIINLFGACHLGGKPFFVCEYAGPGRLDNYLRSKANGKVDVPEAWRKLYDAALGLQYLHERGIIHQDLKCDNILVGSDGRAKLTDFGLSTNMLQRRPCKFAGKTNKPIGAVRWKAPEILIAAKANNGVVAPSMEADIFAFGMCIVQAVSGKFPWGRLPDAAVQYYVKRGKLPPTPKAFTPSQWNLVRKMCAFNPNDRPSISAVVKTLGIIVSCHTLEFMLK</sequence>
<keyword evidence="3" id="KW-0808">Transferase</keyword>
<reference evidence="3" key="1">
    <citation type="submission" date="2021-02" db="EMBL/GenBank/DDBJ databases">
        <authorList>
            <person name="Palmer J.M."/>
        </authorList>
    </citation>
    <scope>NUCLEOTIDE SEQUENCE</scope>
    <source>
        <strain evidence="3">SCRP23</strain>
    </source>
</reference>
<accession>A0A8T1W068</accession>
<keyword evidence="3" id="KW-0418">Kinase</keyword>
<feature type="domain" description="Protein kinase" evidence="2">
    <location>
        <begin position="254"/>
        <end position="553"/>
    </location>
</feature>